<dbReference type="Proteomes" id="UP000002748">
    <property type="component" value="Unassembled WGS sequence"/>
</dbReference>
<gene>
    <name evidence="2" type="ORF">A1Q1_03798</name>
</gene>
<dbReference type="VEuPathDB" id="FungiDB:A1Q1_03798"/>
<evidence type="ECO:0000256" key="1">
    <source>
        <dbReference type="SAM" id="MobiDB-lite"/>
    </source>
</evidence>
<protein>
    <submittedName>
        <fullName evidence="2">Uncharacterized protein</fullName>
    </submittedName>
</protein>
<dbReference type="KEGG" id="tasa:A1Q1_03798"/>
<dbReference type="EMBL" id="ALBS01000251">
    <property type="protein sequence ID" value="EJT47413.1"/>
    <property type="molecule type" value="Genomic_DNA"/>
</dbReference>
<evidence type="ECO:0000313" key="2">
    <source>
        <dbReference type="EMBL" id="EJT47413.1"/>
    </source>
</evidence>
<accession>J5QHQ7</accession>
<feature type="compositionally biased region" description="Basic residues" evidence="1">
    <location>
        <begin position="54"/>
        <end position="66"/>
    </location>
</feature>
<sequence length="236" mass="26772">MCNGHNVITKACGDDDPCAIAPRLMQLLHLSPYHPAVSGMIIPQRLQQTPPHSSPRHVRQAARHRRGTESPQSLPLPARPQDAEKVELGAETQIDGSSGDEALERRVILQRSYHVFLLKQVTIMGCAQSKLRGEAATTDLIAACVSRVETLLHECNVLIEAVRQADREDRKEWKWKGSTRTTHRRTNGDVLAIQSECYDEIIAYLEDTLKTMHDQYWDDELEKAHCGRHYWKGEHL</sequence>
<dbReference type="HOGENOM" id="CLU_1176144_0_0_1"/>
<proteinExistence type="predicted"/>
<feature type="region of interest" description="Disordered" evidence="1">
    <location>
        <begin position="46"/>
        <end position="80"/>
    </location>
</feature>
<organism evidence="2 3">
    <name type="scientific">Trichosporon asahii var. asahii (strain ATCC 90039 / CBS 2479 / JCM 2466 / KCTC 7840 / NBRC 103889/ NCYC 2677 / UAMH 7654)</name>
    <name type="common">Yeast</name>
    <dbReference type="NCBI Taxonomy" id="1186058"/>
    <lineage>
        <taxon>Eukaryota</taxon>
        <taxon>Fungi</taxon>
        <taxon>Dikarya</taxon>
        <taxon>Basidiomycota</taxon>
        <taxon>Agaricomycotina</taxon>
        <taxon>Tremellomycetes</taxon>
        <taxon>Trichosporonales</taxon>
        <taxon>Trichosporonaceae</taxon>
        <taxon>Trichosporon</taxon>
    </lineage>
</organism>
<dbReference type="RefSeq" id="XP_014178603.1">
    <property type="nucleotide sequence ID" value="XM_014323128.1"/>
</dbReference>
<reference evidence="2 3" key="1">
    <citation type="journal article" date="2012" name="Eukaryot. Cell">
        <title>Draft genome sequence of CBS 2479, the standard type strain of Trichosporon asahii.</title>
        <authorList>
            <person name="Yang R.Y."/>
            <person name="Li H.T."/>
            <person name="Zhu H."/>
            <person name="Zhou G.P."/>
            <person name="Wang M."/>
            <person name="Wang L."/>
        </authorList>
    </citation>
    <scope>NUCLEOTIDE SEQUENCE [LARGE SCALE GENOMIC DNA]</scope>
    <source>
        <strain evidence="3">ATCC 90039 / CBS 2479 / JCM 2466 / KCTC 7840 / NCYC 2677 / UAMH 7654</strain>
    </source>
</reference>
<dbReference type="GeneID" id="25987311"/>
<name>J5QHQ7_TRIAS</name>
<comment type="caution">
    <text evidence="2">The sequence shown here is derived from an EMBL/GenBank/DDBJ whole genome shotgun (WGS) entry which is preliminary data.</text>
</comment>
<evidence type="ECO:0000313" key="3">
    <source>
        <dbReference type="Proteomes" id="UP000002748"/>
    </source>
</evidence>
<dbReference type="AlphaFoldDB" id="J5QHQ7"/>